<organism evidence="1">
    <name type="scientific">Nothobranchius korthausae</name>
    <dbReference type="NCBI Taxonomy" id="1143690"/>
    <lineage>
        <taxon>Eukaryota</taxon>
        <taxon>Metazoa</taxon>
        <taxon>Chordata</taxon>
        <taxon>Craniata</taxon>
        <taxon>Vertebrata</taxon>
        <taxon>Euteleostomi</taxon>
        <taxon>Actinopterygii</taxon>
        <taxon>Neopterygii</taxon>
        <taxon>Teleostei</taxon>
        <taxon>Neoteleostei</taxon>
        <taxon>Acanthomorphata</taxon>
        <taxon>Ovalentaria</taxon>
        <taxon>Atherinomorphae</taxon>
        <taxon>Cyprinodontiformes</taxon>
        <taxon>Nothobranchiidae</taxon>
        <taxon>Nothobranchius</taxon>
    </lineage>
</organism>
<dbReference type="AlphaFoldDB" id="A0A1A8F403"/>
<dbReference type="EMBL" id="HAEB01006297">
    <property type="protein sequence ID" value="SBQ52824.1"/>
    <property type="molecule type" value="Transcribed_RNA"/>
</dbReference>
<reference evidence="1" key="1">
    <citation type="submission" date="2016-05" db="EMBL/GenBank/DDBJ databases">
        <authorList>
            <person name="Lavstsen T."/>
            <person name="Jespersen J.S."/>
        </authorList>
    </citation>
    <scope>NUCLEOTIDE SEQUENCE</scope>
    <source>
        <tissue evidence="1">Brain</tissue>
    </source>
</reference>
<reference evidence="1" key="2">
    <citation type="submission" date="2016-06" db="EMBL/GenBank/DDBJ databases">
        <title>The genome of a short-lived fish provides insights into sex chromosome evolution and the genetic control of aging.</title>
        <authorList>
            <person name="Reichwald K."/>
            <person name="Felder M."/>
            <person name="Petzold A."/>
            <person name="Koch P."/>
            <person name="Groth M."/>
            <person name="Platzer M."/>
        </authorList>
    </citation>
    <scope>NUCLEOTIDE SEQUENCE</scope>
    <source>
        <tissue evidence="1">Brain</tissue>
    </source>
</reference>
<protein>
    <submittedName>
        <fullName evidence="1">Selenoprotein L</fullName>
    </submittedName>
</protein>
<proteinExistence type="predicted"/>
<evidence type="ECO:0000313" key="1">
    <source>
        <dbReference type="EMBL" id="SBQ52824.1"/>
    </source>
</evidence>
<name>A0A1A8F403_9TELE</name>
<sequence>MAEVVPVSQETLTSSLTLLVNLGKVLLQNAKQEAAASLETFVPHKITTLFGLMAASEGFYRSIGVKTKSEAESVWQKSYHHADVREQVEELLELETEWDSFLESVDKGLQTSDEQLSGGKPADSLSPDCQFTDARSGKGVTLGQFLGQGQKLLLVLIRHFG</sequence>
<gene>
    <name evidence="1" type="primary">CU929133.1</name>
</gene>
<accession>A0A1A8F403</accession>